<accession>A0AAD5WI42</accession>
<protein>
    <submittedName>
        <fullName evidence="1">Uncharacterized protein</fullName>
    </submittedName>
</protein>
<name>A0AAD5WI42_PARTN</name>
<dbReference type="AlphaFoldDB" id="A0AAD5WI42"/>
<dbReference type="Proteomes" id="UP001196413">
    <property type="component" value="Unassembled WGS sequence"/>
</dbReference>
<sequence length="102" mass="11221">MVTFLHESPEKDVVLNNSSVQGRPDGLLLYATGANKSVAGARLSHSTVNEALVSLHYQCILYQVRKLTALKKNGVPSGKFIDYLFATKVSSITRTVEYCDMN</sequence>
<reference evidence="1" key="1">
    <citation type="submission" date="2021-06" db="EMBL/GenBank/DDBJ databases">
        <title>Parelaphostrongylus tenuis whole genome reference sequence.</title>
        <authorList>
            <person name="Garwood T.J."/>
            <person name="Larsen P.A."/>
            <person name="Fountain-Jones N.M."/>
            <person name="Garbe J.R."/>
            <person name="Macchietto M.G."/>
            <person name="Kania S.A."/>
            <person name="Gerhold R.W."/>
            <person name="Richards J.E."/>
            <person name="Wolf T.M."/>
        </authorList>
    </citation>
    <scope>NUCLEOTIDE SEQUENCE</scope>
    <source>
        <strain evidence="1">MNPRO001-30</strain>
        <tissue evidence="1">Meninges</tissue>
    </source>
</reference>
<dbReference type="EMBL" id="JAHQIW010006757">
    <property type="protein sequence ID" value="KAJ1370253.1"/>
    <property type="molecule type" value="Genomic_DNA"/>
</dbReference>
<evidence type="ECO:0000313" key="1">
    <source>
        <dbReference type="EMBL" id="KAJ1370253.1"/>
    </source>
</evidence>
<comment type="caution">
    <text evidence="1">The sequence shown here is derived from an EMBL/GenBank/DDBJ whole genome shotgun (WGS) entry which is preliminary data.</text>
</comment>
<proteinExistence type="predicted"/>
<evidence type="ECO:0000313" key="2">
    <source>
        <dbReference type="Proteomes" id="UP001196413"/>
    </source>
</evidence>
<organism evidence="1 2">
    <name type="scientific">Parelaphostrongylus tenuis</name>
    <name type="common">Meningeal worm</name>
    <dbReference type="NCBI Taxonomy" id="148309"/>
    <lineage>
        <taxon>Eukaryota</taxon>
        <taxon>Metazoa</taxon>
        <taxon>Ecdysozoa</taxon>
        <taxon>Nematoda</taxon>
        <taxon>Chromadorea</taxon>
        <taxon>Rhabditida</taxon>
        <taxon>Rhabditina</taxon>
        <taxon>Rhabditomorpha</taxon>
        <taxon>Strongyloidea</taxon>
        <taxon>Metastrongylidae</taxon>
        <taxon>Parelaphostrongylus</taxon>
    </lineage>
</organism>
<gene>
    <name evidence="1" type="ORF">KIN20_031942</name>
</gene>
<keyword evidence="2" id="KW-1185">Reference proteome</keyword>